<name>A0A8R2B4U6_ACYPI</name>
<dbReference type="InterPro" id="IPR011705">
    <property type="entry name" value="BACK"/>
</dbReference>
<dbReference type="EnsemblMetazoa" id="XM_008183561.3">
    <property type="protein sequence ID" value="XP_008181783.1"/>
    <property type="gene ID" value="LOC100571201"/>
</dbReference>
<dbReference type="Pfam" id="PF00651">
    <property type="entry name" value="BTB"/>
    <property type="match status" value="1"/>
</dbReference>
<feature type="region of interest" description="Disordered" evidence="4">
    <location>
        <begin position="1"/>
        <end position="24"/>
    </location>
</feature>
<dbReference type="PANTHER" id="PTHR24412">
    <property type="entry name" value="KELCH PROTEIN"/>
    <property type="match status" value="1"/>
</dbReference>
<evidence type="ECO:0000259" key="5">
    <source>
        <dbReference type="PROSITE" id="PS50097"/>
    </source>
</evidence>
<dbReference type="SMART" id="SM00875">
    <property type="entry name" value="BACK"/>
    <property type="match status" value="1"/>
</dbReference>
<reference evidence="6" key="2">
    <citation type="submission" date="2022-06" db="UniProtKB">
        <authorList>
            <consortium name="EnsemblMetazoa"/>
        </authorList>
    </citation>
    <scope>IDENTIFICATION</scope>
</reference>
<evidence type="ECO:0000256" key="4">
    <source>
        <dbReference type="SAM" id="MobiDB-lite"/>
    </source>
</evidence>
<proteinExistence type="predicted"/>
<feature type="compositionally biased region" description="Basic and acidic residues" evidence="4">
    <location>
        <begin position="1"/>
        <end position="10"/>
    </location>
</feature>
<dbReference type="Gene3D" id="1.25.40.420">
    <property type="match status" value="1"/>
</dbReference>
<dbReference type="AlphaFoldDB" id="A0A8R2B4U6"/>
<dbReference type="RefSeq" id="XP_008181783.1">
    <property type="nucleotide sequence ID" value="XM_008183561.3"/>
</dbReference>
<dbReference type="PANTHER" id="PTHR24412:SF441">
    <property type="entry name" value="KELCH-LIKE PROTEIN 28"/>
    <property type="match status" value="1"/>
</dbReference>
<keyword evidence="3" id="KW-0009">Actin-binding</keyword>
<keyword evidence="2" id="KW-0677">Repeat</keyword>
<keyword evidence="7" id="KW-1185">Reference proteome</keyword>
<dbReference type="OrthoDB" id="45365at2759"/>
<dbReference type="FunFam" id="1.25.40.420:FF:000001">
    <property type="entry name" value="Kelch-like family member 12"/>
    <property type="match status" value="1"/>
</dbReference>
<dbReference type="PROSITE" id="PS50097">
    <property type="entry name" value="BTB"/>
    <property type="match status" value="1"/>
</dbReference>
<evidence type="ECO:0000256" key="1">
    <source>
        <dbReference type="ARBA" id="ARBA00022441"/>
    </source>
</evidence>
<accession>A0A8R2B4U6</accession>
<evidence type="ECO:0000256" key="2">
    <source>
        <dbReference type="ARBA" id="ARBA00022737"/>
    </source>
</evidence>
<evidence type="ECO:0000313" key="7">
    <source>
        <dbReference type="Proteomes" id="UP000007819"/>
    </source>
</evidence>
<dbReference type="KEGG" id="api:100571201"/>
<dbReference type="InterPro" id="IPR011333">
    <property type="entry name" value="SKP1/BTB/POZ_sf"/>
</dbReference>
<evidence type="ECO:0000256" key="3">
    <source>
        <dbReference type="ARBA" id="ARBA00023203"/>
    </source>
</evidence>
<protein>
    <recommendedName>
        <fullName evidence="5">BTB domain-containing protein</fullName>
    </recommendedName>
</protein>
<sequence>MSSKKMDAGQKPKVLKSKRHEPAKYKNSSHMVSVFQFLQKFRNDEVLCDVRIETNFGKTVFGHKIVFISASPYFREMFTFVAEGKKDYVERLKELDFKVLQLLVDYMYTGEITITKENVQIVLPAADLLQLEYVKRACVGFLQKHLNPSNCLGIKSFADLYSYKELSLISEEFIKKQFLEVVEYPEFLSLSSEELIKLISSDDISMPLEEKVFECVINWVKYRLNSRKDFLPDLMEHVRLPLVSKEYILDKVVDEPLLKSNPKCKDYVFEALHFNLMNSVDPASVPKTIRSKPRPCSLQKVVLVFSWSPTTHKSVTNWYDPVTNLWHIAPEINRYCKECPTAAGLCVIKDKLVFSVDSELELMSLGLNTLD</sequence>
<dbReference type="GeneID" id="100571201"/>
<dbReference type="SMART" id="SM00225">
    <property type="entry name" value="BTB"/>
    <property type="match status" value="1"/>
</dbReference>
<dbReference type="Pfam" id="PF07707">
    <property type="entry name" value="BACK"/>
    <property type="match status" value="1"/>
</dbReference>
<keyword evidence="1" id="KW-0880">Kelch repeat</keyword>
<organism evidence="6 7">
    <name type="scientific">Acyrthosiphon pisum</name>
    <name type="common">Pea aphid</name>
    <dbReference type="NCBI Taxonomy" id="7029"/>
    <lineage>
        <taxon>Eukaryota</taxon>
        <taxon>Metazoa</taxon>
        <taxon>Ecdysozoa</taxon>
        <taxon>Arthropoda</taxon>
        <taxon>Hexapoda</taxon>
        <taxon>Insecta</taxon>
        <taxon>Pterygota</taxon>
        <taxon>Neoptera</taxon>
        <taxon>Paraneoptera</taxon>
        <taxon>Hemiptera</taxon>
        <taxon>Sternorrhyncha</taxon>
        <taxon>Aphidomorpha</taxon>
        <taxon>Aphidoidea</taxon>
        <taxon>Aphididae</taxon>
        <taxon>Macrosiphini</taxon>
        <taxon>Acyrthosiphon</taxon>
    </lineage>
</organism>
<dbReference type="SUPFAM" id="SSF54695">
    <property type="entry name" value="POZ domain"/>
    <property type="match status" value="1"/>
</dbReference>
<dbReference type="Proteomes" id="UP000007819">
    <property type="component" value="Chromosome A1"/>
</dbReference>
<reference evidence="7" key="1">
    <citation type="submission" date="2010-06" db="EMBL/GenBank/DDBJ databases">
        <authorList>
            <person name="Jiang H."/>
            <person name="Abraham K."/>
            <person name="Ali S."/>
            <person name="Alsbrooks S.L."/>
            <person name="Anim B.N."/>
            <person name="Anosike U.S."/>
            <person name="Attaway T."/>
            <person name="Bandaranaike D.P."/>
            <person name="Battles P.K."/>
            <person name="Bell S.N."/>
            <person name="Bell A.V."/>
            <person name="Beltran B."/>
            <person name="Bickham C."/>
            <person name="Bustamante Y."/>
            <person name="Caleb T."/>
            <person name="Canada A."/>
            <person name="Cardenas V."/>
            <person name="Carter K."/>
            <person name="Chacko J."/>
            <person name="Chandrabose M.N."/>
            <person name="Chavez D."/>
            <person name="Chavez A."/>
            <person name="Chen L."/>
            <person name="Chu H.-S."/>
            <person name="Claassen K.J."/>
            <person name="Cockrell R."/>
            <person name="Collins M."/>
            <person name="Cooper J.A."/>
            <person name="Cree A."/>
            <person name="Curry S.M."/>
            <person name="Da Y."/>
            <person name="Dao M.D."/>
            <person name="Das B."/>
            <person name="Davila M.-L."/>
            <person name="Davy-Carroll L."/>
            <person name="Denson S."/>
            <person name="Dinh H."/>
            <person name="Ebong V.E."/>
            <person name="Edwards J.R."/>
            <person name="Egan A."/>
            <person name="El-Daye J."/>
            <person name="Escobedo L."/>
            <person name="Fernandez S."/>
            <person name="Fernando P.R."/>
            <person name="Flagg N."/>
            <person name="Forbes L.D."/>
            <person name="Fowler R.G."/>
            <person name="Fu Q."/>
            <person name="Gabisi R.A."/>
            <person name="Ganer J."/>
            <person name="Garbino Pronczuk A."/>
            <person name="Garcia R.M."/>
            <person name="Garner T."/>
            <person name="Garrett T.E."/>
            <person name="Gonzalez D.A."/>
            <person name="Hamid H."/>
            <person name="Hawkins E.S."/>
            <person name="Hirani K."/>
            <person name="Hogues M.E."/>
            <person name="Hollins B."/>
            <person name="Hsiao C.-H."/>
            <person name="Jabil R."/>
            <person name="James M.L."/>
            <person name="Jhangiani S.N."/>
            <person name="Johnson B."/>
            <person name="Johnson Q."/>
            <person name="Joshi V."/>
            <person name="Kalu J.B."/>
            <person name="Kam C."/>
            <person name="Kashfia A."/>
            <person name="Keebler J."/>
            <person name="Kisamo H."/>
            <person name="Kovar C.L."/>
            <person name="Lago L.A."/>
            <person name="Lai C.-Y."/>
            <person name="Laidlaw J."/>
            <person name="Lara F."/>
            <person name="Le T.-K."/>
            <person name="Lee S.L."/>
            <person name="Legall F.H."/>
            <person name="Lemon S.J."/>
            <person name="Lewis L.R."/>
            <person name="Li B."/>
            <person name="Liu Y."/>
            <person name="Liu Y.-S."/>
            <person name="Lopez J."/>
            <person name="Lozado R.J."/>
            <person name="Lu J."/>
            <person name="Madu R.C."/>
            <person name="Maheshwari M."/>
            <person name="Maheshwari R."/>
            <person name="Malloy K."/>
            <person name="Martinez E."/>
            <person name="Mathew T."/>
            <person name="Mercado I.C."/>
            <person name="Mercado C."/>
            <person name="Meyer B."/>
            <person name="Montgomery K."/>
            <person name="Morgan M.B."/>
            <person name="Munidasa M."/>
            <person name="Nazareth L.V."/>
            <person name="Nelson J."/>
            <person name="Ng B.M."/>
            <person name="Nguyen N.B."/>
            <person name="Nguyen P.Q."/>
            <person name="Nguyen T."/>
            <person name="Obregon M."/>
            <person name="Okwuonu G.O."/>
            <person name="Onwere C.G."/>
            <person name="Orozco G."/>
            <person name="Parra A."/>
            <person name="Patel S."/>
            <person name="Patil S."/>
            <person name="Perez A."/>
            <person name="Perez Y."/>
            <person name="Pham C."/>
            <person name="Primus E.L."/>
            <person name="Pu L.-L."/>
            <person name="Puazo M."/>
            <person name="Qin X."/>
            <person name="Quiroz J.B."/>
            <person name="Reese J."/>
            <person name="Richards S."/>
            <person name="Rives C.M."/>
            <person name="Robberts R."/>
            <person name="Ruiz S.J."/>
            <person name="Ruiz M.J."/>
            <person name="Santibanez J."/>
            <person name="Schneider B.W."/>
            <person name="Sisson I."/>
            <person name="Smith M."/>
            <person name="Sodergren E."/>
            <person name="Song X.-Z."/>
            <person name="Song B.B."/>
            <person name="Summersgill H."/>
            <person name="Thelus R."/>
            <person name="Thornton R.D."/>
            <person name="Trejos Z.Y."/>
            <person name="Usmani K."/>
            <person name="Vattathil S."/>
            <person name="Villasana D."/>
            <person name="Walker D.L."/>
            <person name="Wang S."/>
            <person name="Wang K."/>
            <person name="White C.S."/>
            <person name="Williams A.C."/>
            <person name="Williamson J."/>
            <person name="Wilson K."/>
            <person name="Woghiren I.O."/>
            <person name="Woodworth J.R."/>
            <person name="Worley K.C."/>
            <person name="Wright R.A."/>
            <person name="Wu W."/>
            <person name="Young L."/>
            <person name="Zhang L."/>
            <person name="Zhang J."/>
            <person name="Zhu Y."/>
            <person name="Muzny D.M."/>
            <person name="Weinstock G."/>
            <person name="Gibbs R.A."/>
        </authorList>
    </citation>
    <scope>NUCLEOTIDE SEQUENCE [LARGE SCALE GENOMIC DNA]</scope>
    <source>
        <strain evidence="7">LSR1</strain>
    </source>
</reference>
<evidence type="ECO:0000313" key="6">
    <source>
        <dbReference type="EnsemblMetazoa" id="XP_008181783.1"/>
    </source>
</evidence>
<dbReference type="Gene3D" id="3.30.710.10">
    <property type="entry name" value="Potassium Channel Kv1.1, Chain A"/>
    <property type="match status" value="1"/>
</dbReference>
<dbReference type="InterPro" id="IPR000210">
    <property type="entry name" value="BTB/POZ_dom"/>
</dbReference>
<feature type="domain" description="BTB" evidence="5">
    <location>
        <begin position="48"/>
        <end position="116"/>
    </location>
</feature>